<dbReference type="Gene3D" id="1.20.144.10">
    <property type="entry name" value="Phosphatidic acid phosphatase type 2/haloperoxidase"/>
    <property type="match status" value="1"/>
</dbReference>
<evidence type="ECO:0000259" key="2">
    <source>
        <dbReference type="SMART" id="SM00014"/>
    </source>
</evidence>
<dbReference type="Proteomes" id="UP000034063">
    <property type="component" value="Unassembled WGS sequence"/>
</dbReference>
<feature type="transmembrane region" description="Helical" evidence="1">
    <location>
        <begin position="187"/>
        <end position="207"/>
    </location>
</feature>
<protein>
    <recommendedName>
        <fullName evidence="2">Phosphatidic acid phosphatase type 2/haloperoxidase domain-containing protein</fullName>
    </recommendedName>
</protein>
<name>A0A0G1JQ26_9BACT</name>
<feature type="transmembrane region" description="Helical" evidence="1">
    <location>
        <begin position="95"/>
        <end position="114"/>
    </location>
</feature>
<feature type="transmembrane region" description="Helical" evidence="1">
    <location>
        <begin position="5"/>
        <end position="25"/>
    </location>
</feature>
<evidence type="ECO:0000313" key="3">
    <source>
        <dbReference type="EMBL" id="KKT46067.1"/>
    </source>
</evidence>
<keyword evidence="1" id="KW-0472">Membrane</keyword>
<feature type="domain" description="Phosphatidic acid phosphatase type 2/haloperoxidase" evidence="2">
    <location>
        <begin position="97"/>
        <end position="222"/>
    </location>
</feature>
<evidence type="ECO:0000313" key="4">
    <source>
        <dbReference type="Proteomes" id="UP000034063"/>
    </source>
</evidence>
<feature type="transmembrane region" description="Helical" evidence="1">
    <location>
        <begin position="144"/>
        <end position="166"/>
    </location>
</feature>
<dbReference type="AlphaFoldDB" id="A0A0G1JQ26"/>
<feature type="transmembrane region" description="Helical" evidence="1">
    <location>
        <begin position="66"/>
        <end position="88"/>
    </location>
</feature>
<gene>
    <name evidence="3" type="ORF">UW37_C0033G0009</name>
</gene>
<dbReference type="PANTHER" id="PTHR14969:SF13">
    <property type="entry name" value="AT30094P"/>
    <property type="match status" value="1"/>
</dbReference>
<dbReference type="SMART" id="SM00014">
    <property type="entry name" value="acidPPc"/>
    <property type="match status" value="1"/>
</dbReference>
<organism evidence="3 4">
    <name type="scientific">Candidatus Gottesmanbacteria bacterium GW2011_GWA2_44_17</name>
    <dbReference type="NCBI Taxonomy" id="1618444"/>
    <lineage>
        <taxon>Bacteria</taxon>
        <taxon>Candidatus Gottesmaniibacteriota</taxon>
    </lineage>
</organism>
<dbReference type="InterPro" id="IPR036938">
    <property type="entry name" value="PAP2/HPO_sf"/>
</dbReference>
<comment type="caution">
    <text evidence="3">The sequence shown here is derived from an EMBL/GenBank/DDBJ whole genome shotgun (WGS) entry which is preliminary data.</text>
</comment>
<dbReference type="PANTHER" id="PTHR14969">
    <property type="entry name" value="SPHINGOSINE-1-PHOSPHATE PHOSPHOHYDROLASE"/>
    <property type="match status" value="1"/>
</dbReference>
<accession>A0A0G1JQ26</accession>
<sequence>MKKRLVILICGIGFLFLFTVFSYYIRHGALRNIDFAITIKLQEAIDTSPRLRLSRLVGEVMEGSTFFASPEVSVVAVLGTTVIVLYDWKRKKIRWGALIIPLIFFFLVTAEIFGKSVVHHPAPPFFMIKNPTTLFPKYYINEEFSYPSGHTARAVFIGLLLLFFILKKWNNETMKQFSNKAMKKRNLILIVVLGIYVGLVSISRIYLGHHWLSDVRYFARYIEGGERLLPGTYINDDQIEMDLGTDASKLAFETLSAFDSGNITPEQVHTFTEIFGFTPEKAHQEARIDDLSG</sequence>
<evidence type="ECO:0000256" key="1">
    <source>
        <dbReference type="SAM" id="Phobius"/>
    </source>
</evidence>
<keyword evidence="1" id="KW-0812">Transmembrane</keyword>
<keyword evidence="1" id="KW-1133">Transmembrane helix</keyword>
<dbReference type="Pfam" id="PF01569">
    <property type="entry name" value="PAP2"/>
    <property type="match status" value="1"/>
</dbReference>
<dbReference type="GO" id="GO:0042392">
    <property type="term" value="F:sphingosine-1-phosphate phosphatase activity"/>
    <property type="evidence" value="ECO:0007669"/>
    <property type="project" value="TreeGrafter"/>
</dbReference>
<dbReference type="InterPro" id="IPR000326">
    <property type="entry name" value="PAP2/HPO"/>
</dbReference>
<reference evidence="3 4" key="1">
    <citation type="journal article" date="2015" name="Nature">
        <title>rRNA introns, odd ribosomes, and small enigmatic genomes across a large radiation of phyla.</title>
        <authorList>
            <person name="Brown C.T."/>
            <person name="Hug L.A."/>
            <person name="Thomas B.C."/>
            <person name="Sharon I."/>
            <person name="Castelle C.J."/>
            <person name="Singh A."/>
            <person name="Wilkins M.J."/>
            <person name="Williams K.H."/>
            <person name="Banfield J.F."/>
        </authorList>
    </citation>
    <scope>NUCLEOTIDE SEQUENCE [LARGE SCALE GENOMIC DNA]</scope>
</reference>
<dbReference type="SUPFAM" id="SSF48317">
    <property type="entry name" value="Acid phosphatase/Vanadium-dependent haloperoxidase"/>
    <property type="match status" value="1"/>
</dbReference>
<proteinExistence type="predicted"/>
<dbReference type="EMBL" id="LCIB01000033">
    <property type="protein sequence ID" value="KKT46067.1"/>
    <property type="molecule type" value="Genomic_DNA"/>
</dbReference>